<evidence type="ECO:0000259" key="2">
    <source>
        <dbReference type="Pfam" id="PF01553"/>
    </source>
</evidence>
<proteinExistence type="predicted"/>
<dbReference type="GO" id="GO:0016746">
    <property type="term" value="F:acyltransferase activity"/>
    <property type="evidence" value="ECO:0007669"/>
    <property type="project" value="UniProtKB-KW"/>
</dbReference>
<keyword evidence="3" id="KW-0808">Transferase</keyword>
<evidence type="ECO:0000256" key="1">
    <source>
        <dbReference type="SAM" id="Phobius"/>
    </source>
</evidence>
<keyword evidence="4" id="KW-1185">Reference proteome</keyword>
<protein>
    <submittedName>
        <fullName evidence="3">1-acyl-sn-glycerol-3-phosphate acyltransferase</fullName>
    </submittedName>
</protein>
<accession>A0A7X0FNT2</accession>
<comment type="caution">
    <text evidence="3">The sequence shown here is derived from an EMBL/GenBank/DDBJ whole genome shotgun (WGS) entry which is preliminary data.</text>
</comment>
<dbReference type="Pfam" id="PF01553">
    <property type="entry name" value="Acyltransferase"/>
    <property type="match status" value="1"/>
</dbReference>
<keyword evidence="1" id="KW-1133">Transmembrane helix</keyword>
<feature type="domain" description="Phospholipid/glycerol acyltransferase" evidence="2">
    <location>
        <begin position="128"/>
        <end position="223"/>
    </location>
</feature>
<feature type="transmembrane region" description="Helical" evidence="1">
    <location>
        <begin position="12"/>
        <end position="39"/>
    </location>
</feature>
<name>A0A7X0FNT2_9MICO</name>
<evidence type="ECO:0000313" key="3">
    <source>
        <dbReference type="EMBL" id="MBB6390831.1"/>
    </source>
</evidence>
<dbReference type="RefSeq" id="WP_184750039.1">
    <property type="nucleotide sequence ID" value="NZ_BAAAJR010000003.1"/>
</dbReference>
<dbReference type="AlphaFoldDB" id="A0A7X0FNT2"/>
<keyword evidence="1" id="KW-0472">Membrane</keyword>
<sequence>MAPPPYLVRRLVLAPCTIIVALAAIATIPLWVIVIAFASRFVPGRWRILRAGWFLFLYIELQAVTVLILFGHWIASGFGRNMKEPRFQDLTYRTIAWWLRRLMGSARRTFSLSFDLDVGPEDPDEAPRADRPLLVMSRHAGPGDSFLLVDAVLNNLGRRPRIVLKDTLRVDPCIDIALSRVPSRFVPGHRRPGTIEAIRDMAATMGASDAFVIFPEGGNFTARRRELAIERLDEIGRTDLADRARGMSHVLPPKPRGALTTIAAAPTADIAFVGHVGLERLSTLRRLWQGLPMDSAISVRVWYVAAEDVPPEDEREEWLYGQWERIDRWIDARIAAEVGAS</sequence>
<feature type="transmembrane region" description="Helical" evidence="1">
    <location>
        <begin position="51"/>
        <end position="75"/>
    </location>
</feature>
<dbReference type="InterPro" id="IPR002123">
    <property type="entry name" value="Plipid/glycerol_acylTrfase"/>
</dbReference>
<dbReference type="EMBL" id="JACHML010000001">
    <property type="protein sequence ID" value="MBB6390831.1"/>
    <property type="molecule type" value="Genomic_DNA"/>
</dbReference>
<gene>
    <name evidence="3" type="ORF">HD594_001144</name>
</gene>
<dbReference type="Proteomes" id="UP000537775">
    <property type="component" value="Unassembled WGS sequence"/>
</dbReference>
<keyword evidence="1" id="KW-0812">Transmembrane</keyword>
<organism evidence="3 4">
    <name type="scientific">Microbacterium thalassium</name>
    <dbReference type="NCBI Taxonomy" id="362649"/>
    <lineage>
        <taxon>Bacteria</taxon>
        <taxon>Bacillati</taxon>
        <taxon>Actinomycetota</taxon>
        <taxon>Actinomycetes</taxon>
        <taxon>Micrococcales</taxon>
        <taxon>Microbacteriaceae</taxon>
        <taxon>Microbacterium</taxon>
    </lineage>
</organism>
<evidence type="ECO:0000313" key="4">
    <source>
        <dbReference type="Proteomes" id="UP000537775"/>
    </source>
</evidence>
<reference evidence="3 4" key="1">
    <citation type="submission" date="2020-08" db="EMBL/GenBank/DDBJ databases">
        <title>Sequencing the genomes of 1000 actinobacteria strains.</title>
        <authorList>
            <person name="Klenk H.-P."/>
        </authorList>
    </citation>
    <scope>NUCLEOTIDE SEQUENCE [LARGE SCALE GENOMIC DNA]</scope>
    <source>
        <strain evidence="3 4">DSM 12511</strain>
    </source>
</reference>
<keyword evidence="3" id="KW-0012">Acyltransferase</keyword>